<dbReference type="Pfam" id="PF17676">
    <property type="entry name" value="Peptidase_S66C"/>
    <property type="match status" value="1"/>
</dbReference>
<evidence type="ECO:0000256" key="2">
    <source>
        <dbReference type="ARBA" id="ARBA00022645"/>
    </source>
</evidence>
<dbReference type="EMBL" id="CM026425">
    <property type="protein sequence ID" value="KAG0577232.1"/>
    <property type="molecule type" value="Genomic_DNA"/>
</dbReference>
<evidence type="ECO:0000313" key="9">
    <source>
        <dbReference type="Proteomes" id="UP000822688"/>
    </source>
</evidence>
<dbReference type="SUPFAM" id="SSF141986">
    <property type="entry name" value="LD-carboxypeptidase A C-terminal domain-like"/>
    <property type="match status" value="2"/>
</dbReference>
<proteinExistence type="inferred from homology"/>
<accession>A0A8T0I1C7</accession>
<keyword evidence="5" id="KW-0720">Serine protease</keyword>
<gene>
    <name evidence="8" type="ORF">KC19_5G141000</name>
</gene>
<keyword evidence="3" id="KW-0645">Protease</keyword>
<evidence type="ECO:0000259" key="7">
    <source>
        <dbReference type="Pfam" id="PF17676"/>
    </source>
</evidence>
<evidence type="ECO:0000256" key="4">
    <source>
        <dbReference type="ARBA" id="ARBA00022801"/>
    </source>
</evidence>
<dbReference type="InterPro" id="IPR040449">
    <property type="entry name" value="Peptidase_S66_N"/>
</dbReference>
<evidence type="ECO:0000313" key="8">
    <source>
        <dbReference type="EMBL" id="KAG0577232.1"/>
    </source>
</evidence>
<dbReference type="GO" id="GO:0008236">
    <property type="term" value="F:serine-type peptidase activity"/>
    <property type="evidence" value="ECO:0007669"/>
    <property type="project" value="UniProtKB-KW"/>
</dbReference>
<dbReference type="InterPro" id="IPR027461">
    <property type="entry name" value="Carboxypeptidase_A_C_sf"/>
</dbReference>
<keyword evidence="9" id="KW-1185">Reference proteome</keyword>
<feature type="domain" description="LD-carboxypeptidase C-terminal" evidence="7">
    <location>
        <begin position="188"/>
        <end position="341"/>
    </location>
</feature>
<keyword evidence="4" id="KW-0378">Hydrolase</keyword>
<feature type="domain" description="LD-carboxypeptidase N-terminal" evidence="6">
    <location>
        <begin position="15"/>
        <end position="134"/>
    </location>
</feature>
<dbReference type="Gene3D" id="3.40.50.10740">
    <property type="entry name" value="Class I glutamine amidotransferase-like"/>
    <property type="match status" value="1"/>
</dbReference>
<organism evidence="8 9">
    <name type="scientific">Ceratodon purpureus</name>
    <name type="common">Fire moss</name>
    <name type="synonym">Dicranum purpureum</name>
    <dbReference type="NCBI Taxonomy" id="3225"/>
    <lineage>
        <taxon>Eukaryota</taxon>
        <taxon>Viridiplantae</taxon>
        <taxon>Streptophyta</taxon>
        <taxon>Embryophyta</taxon>
        <taxon>Bryophyta</taxon>
        <taxon>Bryophytina</taxon>
        <taxon>Bryopsida</taxon>
        <taxon>Dicranidae</taxon>
        <taxon>Pseudoditrichales</taxon>
        <taxon>Ditrichaceae</taxon>
        <taxon>Ceratodon</taxon>
    </lineage>
</organism>
<dbReference type="SUPFAM" id="SSF52317">
    <property type="entry name" value="Class I glutamine amidotransferase-like"/>
    <property type="match status" value="1"/>
</dbReference>
<evidence type="ECO:0000256" key="1">
    <source>
        <dbReference type="ARBA" id="ARBA00010233"/>
    </source>
</evidence>
<comment type="caution">
    <text evidence="8">The sequence shown here is derived from an EMBL/GenBank/DDBJ whole genome shotgun (WGS) entry which is preliminary data.</text>
</comment>
<dbReference type="PANTHER" id="PTHR30237:SF2">
    <property type="entry name" value="MUREIN TETRAPEPTIDE CARBOXYPEPTIDASE"/>
    <property type="match status" value="1"/>
</dbReference>
<dbReference type="Pfam" id="PF02016">
    <property type="entry name" value="Peptidase_S66"/>
    <property type="match status" value="1"/>
</dbReference>
<dbReference type="Proteomes" id="UP000822688">
    <property type="component" value="Chromosome 5"/>
</dbReference>
<evidence type="ECO:0000256" key="3">
    <source>
        <dbReference type="ARBA" id="ARBA00022670"/>
    </source>
</evidence>
<evidence type="ECO:0000256" key="5">
    <source>
        <dbReference type="ARBA" id="ARBA00022825"/>
    </source>
</evidence>
<dbReference type="Gene3D" id="3.50.30.60">
    <property type="entry name" value="LD-carboxypeptidase A C-terminal domain-like"/>
    <property type="match status" value="1"/>
</dbReference>
<name>A0A8T0I1C7_CERPU</name>
<dbReference type="InterPro" id="IPR027478">
    <property type="entry name" value="LdcA_N"/>
</dbReference>
<keyword evidence="2" id="KW-0121">Carboxypeptidase</keyword>
<evidence type="ECO:0008006" key="10">
    <source>
        <dbReference type="Google" id="ProtNLM"/>
    </source>
</evidence>
<dbReference type="CDD" id="cd07025">
    <property type="entry name" value="Peptidase_S66"/>
    <property type="match status" value="1"/>
</dbReference>
<dbReference type="GO" id="GO:0006508">
    <property type="term" value="P:proteolysis"/>
    <property type="evidence" value="ECO:0007669"/>
    <property type="project" value="UniProtKB-KW"/>
</dbReference>
<reference evidence="8" key="1">
    <citation type="submission" date="2020-06" db="EMBL/GenBank/DDBJ databases">
        <title>WGS assembly of Ceratodon purpureus strain R40.</title>
        <authorList>
            <person name="Carey S.B."/>
            <person name="Jenkins J."/>
            <person name="Shu S."/>
            <person name="Lovell J.T."/>
            <person name="Sreedasyam A."/>
            <person name="Maumus F."/>
            <person name="Tiley G.P."/>
            <person name="Fernandez-Pozo N."/>
            <person name="Barry K."/>
            <person name="Chen C."/>
            <person name="Wang M."/>
            <person name="Lipzen A."/>
            <person name="Daum C."/>
            <person name="Saski C.A."/>
            <person name="Payton A.C."/>
            <person name="Mcbreen J.C."/>
            <person name="Conrad R.E."/>
            <person name="Kollar L.M."/>
            <person name="Olsson S."/>
            <person name="Huttunen S."/>
            <person name="Landis J.B."/>
            <person name="Wickett N.J."/>
            <person name="Johnson M.G."/>
            <person name="Rensing S.A."/>
            <person name="Grimwood J."/>
            <person name="Schmutz J."/>
            <person name="Mcdaniel S.F."/>
        </authorList>
    </citation>
    <scope>NUCLEOTIDE SEQUENCE</scope>
    <source>
        <strain evidence="8">R40</strain>
    </source>
</reference>
<dbReference type="GO" id="GO:0004180">
    <property type="term" value="F:carboxypeptidase activity"/>
    <property type="evidence" value="ECO:0007669"/>
    <property type="project" value="UniProtKB-KW"/>
</dbReference>
<dbReference type="PANTHER" id="PTHR30237">
    <property type="entry name" value="MURAMOYLTETRAPEPTIDE CARBOXYPEPTIDASE"/>
    <property type="match status" value="1"/>
</dbReference>
<dbReference type="InterPro" id="IPR003507">
    <property type="entry name" value="S66_fam"/>
</dbReference>
<dbReference type="InterPro" id="IPR040921">
    <property type="entry name" value="Peptidase_S66C"/>
</dbReference>
<dbReference type="PIRSF" id="PIRSF028757">
    <property type="entry name" value="LD-carboxypeptidase"/>
    <property type="match status" value="1"/>
</dbReference>
<sequence length="365" mass="39782">MELIVAPAVKAGDRVAIVAPASPVSAPLLEAGIAVLKSWGLVPVVHWQVWSQQGYLAGSDEERANALVEVFDDPGIAAVVCANGGYGCTRLLELLQPCRLGAHNLPRKRFFGFSDITALHSLMRVAVPGYVSFHAPMPAVSLFVEGTELSRESLRLALFAPTLQSACPPIKGRCLQMGRAKNTNGVVSGRLIGGNLTVYTSILGTQWQDDAERCILLLEDVNEAAYRLDRMCIHFESVSGNVGILHRLEALVLGDFGGALQTSHLKEAIPDVTYTREAVDKFWLEQKHMPPNLPATCTQEEMEKWFWLDQMRLPPDLPVLSGLPIGHIDDNRTVPMGAYVNVDMKTCTLSVASGVSQDTSQRSRL</sequence>
<dbReference type="InterPro" id="IPR029062">
    <property type="entry name" value="Class_I_gatase-like"/>
</dbReference>
<dbReference type="AlphaFoldDB" id="A0A8T0I1C7"/>
<protein>
    <recommendedName>
        <fullName evidence="10">LD-carboxypeptidase</fullName>
    </recommendedName>
</protein>
<comment type="similarity">
    <text evidence="1">Belongs to the peptidase S66 family.</text>
</comment>
<evidence type="ECO:0000259" key="6">
    <source>
        <dbReference type="Pfam" id="PF02016"/>
    </source>
</evidence>